<accession>A0ABY1PJX3</accession>
<evidence type="ECO:0000313" key="1">
    <source>
        <dbReference type="EMBL" id="SMP35718.1"/>
    </source>
</evidence>
<protein>
    <recommendedName>
        <fullName evidence="3">Transposase DDE domain-containing protein</fullName>
    </recommendedName>
</protein>
<keyword evidence="2" id="KW-1185">Reference proteome</keyword>
<evidence type="ECO:0008006" key="3">
    <source>
        <dbReference type="Google" id="ProtNLM"/>
    </source>
</evidence>
<name>A0ABY1PJX3_9RHOB</name>
<comment type="caution">
    <text evidence="1">The sequence shown here is derived from an EMBL/GenBank/DDBJ whole genome shotgun (WGS) entry which is preliminary data.</text>
</comment>
<reference evidence="1 2" key="1">
    <citation type="submission" date="2017-05" db="EMBL/GenBank/DDBJ databases">
        <authorList>
            <person name="Varghese N."/>
            <person name="Submissions S."/>
        </authorList>
    </citation>
    <scope>NUCLEOTIDE SEQUENCE [LARGE SCALE GENOMIC DNA]</scope>
    <source>
        <strain evidence="1 2">DSM 29734</strain>
    </source>
</reference>
<dbReference type="EMBL" id="FXTY01000012">
    <property type="protein sequence ID" value="SMP35718.1"/>
    <property type="molecule type" value="Genomic_DNA"/>
</dbReference>
<organism evidence="1 2">
    <name type="scientific">Shimia sagamensis</name>
    <dbReference type="NCBI Taxonomy" id="1566352"/>
    <lineage>
        <taxon>Bacteria</taxon>
        <taxon>Pseudomonadati</taxon>
        <taxon>Pseudomonadota</taxon>
        <taxon>Alphaproteobacteria</taxon>
        <taxon>Rhodobacterales</taxon>
        <taxon>Roseobacteraceae</taxon>
    </lineage>
</organism>
<sequence>MQGFVIWRATGADKMASRVDFGIEINKGAYLGKPENQIKLVLTGLAHNFLEPVCRLH</sequence>
<proteinExistence type="predicted"/>
<evidence type="ECO:0000313" key="2">
    <source>
        <dbReference type="Proteomes" id="UP001157961"/>
    </source>
</evidence>
<dbReference type="Proteomes" id="UP001157961">
    <property type="component" value="Unassembled WGS sequence"/>
</dbReference>
<gene>
    <name evidence="1" type="ORF">SAMN06265373_1127</name>
</gene>